<protein>
    <recommendedName>
        <fullName evidence="5">Ig-like domain-containing protein</fullName>
    </recommendedName>
</protein>
<evidence type="ECO:0000259" key="5">
    <source>
        <dbReference type="PROSITE" id="PS50835"/>
    </source>
</evidence>
<dbReference type="SUPFAM" id="SSF48726">
    <property type="entry name" value="Immunoglobulin"/>
    <property type="match status" value="2"/>
</dbReference>
<dbReference type="FunFam" id="2.60.40.10:FF:000283">
    <property type="entry name" value="Immunoglobulin kappa constant"/>
    <property type="match status" value="1"/>
</dbReference>
<dbReference type="SMART" id="SM00407">
    <property type="entry name" value="IGc1"/>
    <property type="match status" value="1"/>
</dbReference>
<evidence type="ECO:0000256" key="1">
    <source>
        <dbReference type="ARBA" id="ARBA00022729"/>
    </source>
</evidence>
<keyword evidence="3" id="KW-1015">Disulfide bond</keyword>
<dbReference type="Proteomes" id="UP000694557">
    <property type="component" value="Unassembled WGS sequence"/>
</dbReference>
<dbReference type="InterPro" id="IPR050413">
    <property type="entry name" value="TCR_beta_variable"/>
</dbReference>
<dbReference type="Gene3D" id="2.60.40.10">
    <property type="entry name" value="Immunoglobulins"/>
    <property type="match status" value="2"/>
</dbReference>
<dbReference type="Pfam" id="PF07686">
    <property type="entry name" value="V-set"/>
    <property type="match status" value="1"/>
</dbReference>
<dbReference type="InterPro" id="IPR013106">
    <property type="entry name" value="Ig_V-set"/>
</dbReference>
<sequence length="293" mass="32894">MTSKLSQLFCCQEGVWKKGCLGSSTVEVIQWPSSICSQPNTSMDMHCSQDAGYDYMYWYRHLQGEGPKLMGSLIGESASYEAEFKSGFRVWRTENSEGMSSVRQWSLTVQMVQGKDQAVYLCAPVHCANYEAHFGSGTKLTVLEPDIPVTPPKVKVLPPSTKECEDRNKKKKKTLVCVATDFYPDHVTVFWKLNGGANITDGVGTDNTALRDENRRYSITSRLRVPAKTWNTASNRFTCTVRFFNGTDDIYVADHINGEEGMLAYSFFIAKSTFYGLVVVALIWKFQVSSLLL</sequence>
<name>A0A8C7CBC1_ONCKI</name>
<dbReference type="GO" id="GO:0005886">
    <property type="term" value="C:plasma membrane"/>
    <property type="evidence" value="ECO:0007669"/>
    <property type="project" value="TreeGrafter"/>
</dbReference>
<dbReference type="Pfam" id="PF07654">
    <property type="entry name" value="C1-set"/>
    <property type="match status" value="1"/>
</dbReference>
<keyword evidence="4" id="KW-0812">Transmembrane</keyword>
<dbReference type="GO" id="GO:0007166">
    <property type="term" value="P:cell surface receptor signaling pathway"/>
    <property type="evidence" value="ECO:0007669"/>
    <property type="project" value="TreeGrafter"/>
</dbReference>
<dbReference type="InterPro" id="IPR007110">
    <property type="entry name" value="Ig-like_dom"/>
</dbReference>
<evidence type="ECO:0000256" key="4">
    <source>
        <dbReference type="SAM" id="Phobius"/>
    </source>
</evidence>
<dbReference type="GO" id="GO:0002376">
    <property type="term" value="P:immune system process"/>
    <property type="evidence" value="ECO:0007669"/>
    <property type="project" value="UniProtKB-KW"/>
</dbReference>
<organism evidence="6 7">
    <name type="scientific">Oncorhynchus kisutch</name>
    <name type="common">Coho salmon</name>
    <name type="synonym">Salmo kisutch</name>
    <dbReference type="NCBI Taxonomy" id="8019"/>
    <lineage>
        <taxon>Eukaryota</taxon>
        <taxon>Metazoa</taxon>
        <taxon>Chordata</taxon>
        <taxon>Craniata</taxon>
        <taxon>Vertebrata</taxon>
        <taxon>Euteleostomi</taxon>
        <taxon>Actinopterygii</taxon>
        <taxon>Neopterygii</taxon>
        <taxon>Teleostei</taxon>
        <taxon>Protacanthopterygii</taxon>
        <taxon>Salmoniformes</taxon>
        <taxon>Salmonidae</taxon>
        <taxon>Salmoninae</taxon>
        <taxon>Oncorhynchus</taxon>
    </lineage>
</organism>
<keyword evidence="4" id="KW-1133">Transmembrane helix</keyword>
<dbReference type="Ensembl" id="ENSOKIT00005004320.1">
    <property type="protein sequence ID" value="ENSOKIP00005004127.1"/>
    <property type="gene ID" value="ENSOKIG00005001858.1"/>
</dbReference>
<dbReference type="InterPro" id="IPR003597">
    <property type="entry name" value="Ig_C1-set"/>
</dbReference>
<keyword evidence="1" id="KW-0732">Signal</keyword>
<dbReference type="AlphaFoldDB" id="A0A8C7CBC1"/>
<dbReference type="InterPro" id="IPR013783">
    <property type="entry name" value="Ig-like_fold"/>
</dbReference>
<feature type="transmembrane region" description="Helical" evidence="4">
    <location>
        <begin position="262"/>
        <end position="284"/>
    </location>
</feature>
<dbReference type="InterPro" id="IPR036179">
    <property type="entry name" value="Ig-like_dom_sf"/>
</dbReference>
<keyword evidence="7" id="KW-1185">Reference proteome</keyword>
<evidence type="ECO:0000313" key="6">
    <source>
        <dbReference type="Ensembl" id="ENSOKIP00005004127.1"/>
    </source>
</evidence>
<dbReference type="PANTHER" id="PTHR23268:SF117">
    <property type="entry name" value="T CELL RECEPTOR BETA VARIABLE 29-1"/>
    <property type="match status" value="1"/>
</dbReference>
<dbReference type="PANTHER" id="PTHR23268">
    <property type="entry name" value="T-CELL RECEPTOR BETA CHAIN"/>
    <property type="match status" value="1"/>
</dbReference>
<feature type="domain" description="Ig-like" evidence="5">
    <location>
        <begin position="152"/>
        <end position="257"/>
    </location>
</feature>
<dbReference type="PROSITE" id="PS50835">
    <property type="entry name" value="IG_LIKE"/>
    <property type="match status" value="1"/>
</dbReference>
<accession>A0A8C7CBC1</accession>
<keyword evidence="4" id="KW-0472">Membrane</keyword>
<reference evidence="6" key="2">
    <citation type="submission" date="2025-09" db="UniProtKB">
        <authorList>
            <consortium name="Ensembl"/>
        </authorList>
    </citation>
    <scope>IDENTIFICATION</scope>
</reference>
<evidence type="ECO:0000256" key="3">
    <source>
        <dbReference type="ARBA" id="ARBA00023157"/>
    </source>
</evidence>
<evidence type="ECO:0000256" key="2">
    <source>
        <dbReference type="ARBA" id="ARBA00022859"/>
    </source>
</evidence>
<dbReference type="GeneTree" id="ENSGT00940000164625"/>
<reference evidence="6" key="1">
    <citation type="submission" date="2025-08" db="UniProtKB">
        <authorList>
            <consortium name="Ensembl"/>
        </authorList>
    </citation>
    <scope>IDENTIFICATION</scope>
</reference>
<keyword evidence="2" id="KW-0391">Immunity</keyword>
<proteinExistence type="predicted"/>
<dbReference type="SMART" id="SM00406">
    <property type="entry name" value="IGv"/>
    <property type="match status" value="1"/>
</dbReference>
<evidence type="ECO:0000313" key="7">
    <source>
        <dbReference type="Proteomes" id="UP000694557"/>
    </source>
</evidence>